<dbReference type="Gene3D" id="2.60.120.10">
    <property type="entry name" value="Jelly Rolls"/>
    <property type="match status" value="2"/>
</dbReference>
<evidence type="ECO:0000256" key="4">
    <source>
        <dbReference type="ARBA" id="ARBA00030762"/>
    </source>
</evidence>
<dbReference type="PANTHER" id="PTHR42742:SF3">
    <property type="entry name" value="FRUCTOKINASE"/>
    <property type="match status" value="1"/>
</dbReference>
<dbReference type="InterPro" id="IPR011051">
    <property type="entry name" value="RmlC_Cupin_sf"/>
</dbReference>
<evidence type="ECO:0000256" key="2">
    <source>
        <dbReference type="ARBA" id="ARBA00022833"/>
    </source>
</evidence>
<evidence type="ECO:0000259" key="8">
    <source>
        <dbReference type="Pfam" id="PF21621"/>
    </source>
</evidence>
<evidence type="ECO:0000256" key="5">
    <source>
        <dbReference type="PIRSR" id="PIRSR036894-1"/>
    </source>
</evidence>
<sequence length="307" mass="34286">MTPVCVHNIWGGSKLREEFGYAVEGNDVGECWGISAHPEGDGTIRSGVYEGKKLSEIWQEHPELFGNLPYDRYPLLTKIIDAQDDLSIQVHPDDAYAMEKENGSLGKTECWYIMDCPEGATLVIGHNARTEEELKTMVAEGKWKDLIREIPIRKGDFIQIDPGTVHAIKAHTLILETQQNSAITYRLYDYGRLQNGKERELHIDKSLDVITVPAKGMEDCMKSTDNLPENALNLMYACEKYNVFKLDVKGSATFEQKYPFLAASVLEGTGSVDGKAVRKGDHFILSADYGNVEMSGDMSLILSTVEE</sequence>
<dbReference type="AlphaFoldDB" id="A0A2K4ZDS7"/>
<evidence type="ECO:0000256" key="6">
    <source>
        <dbReference type="PIRSR" id="PIRSR036894-2"/>
    </source>
</evidence>
<dbReference type="GO" id="GO:0004476">
    <property type="term" value="F:mannose-6-phosphate isomerase activity"/>
    <property type="evidence" value="ECO:0007669"/>
    <property type="project" value="InterPro"/>
</dbReference>
<dbReference type="GO" id="GO:0008270">
    <property type="term" value="F:zinc ion binding"/>
    <property type="evidence" value="ECO:0007669"/>
    <property type="project" value="InterPro"/>
</dbReference>
<organism evidence="9 10">
    <name type="scientific">Acetatifactor muris</name>
    <dbReference type="NCBI Taxonomy" id="879566"/>
    <lineage>
        <taxon>Bacteria</taxon>
        <taxon>Bacillati</taxon>
        <taxon>Bacillota</taxon>
        <taxon>Clostridia</taxon>
        <taxon>Lachnospirales</taxon>
        <taxon>Lachnospiraceae</taxon>
        <taxon>Acetatifactor</taxon>
    </lineage>
</organism>
<dbReference type="PANTHER" id="PTHR42742">
    <property type="entry name" value="TRANSCRIPTIONAL REPRESSOR MPRA"/>
    <property type="match status" value="1"/>
</dbReference>
<feature type="active site" evidence="6">
    <location>
        <position position="186"/>
    </location>
</feature>
<proteinExistence type="predicted"/>
<evidence type="ECO:0000313" key="9">
    <source>
        <dbReference type="EMBL" id="SOY28614.1"/>
    </source>
</evidence>
<dbReference type="InterPro" id="IPR051804">
    <property type="entry name" value="Carb_Metab_Reg_Kinase/Isom"/>
</dbReference>
<feature type="binding site" evidence="5">
    <location>
        <position position="166"/>
    </location>
    <ligand>
        <name>Zn(2+)</name>
        <dbReference type="ChEBI" id="CHEBI:29105"/>
    </ligand>
</feature>
<dbReference type="Pfam" id="PF21621">
    <property type="entry name" value="MPI_cupin_dom"/>
    <property type="match status" value="1"/>
</dbReference>
<evidence type="ECO:0000259" key="7">
    <source>
        <dbReference type="Pfam" id="PF20511"/>
    </source>
</evidence>
<dbReference type="OrthoDB" id="9808275at2"/>
<feature type="binding site" evidence="5">
    <location>
        <position position="91"/>
    </location>
    <ligand>
        <name>Zn(2+)</name>
        <dbReference type="ChEBI" id="CHEBI:29105"/>
    </ligand>
</feature>
<dbReference type="InterPro" id="IPR046457">
    <property type="entry name" value="PMI_typeI_cat"/>
</dbReference>
<keyword evidence="2 5" id="KW-0862">Zinc</keyword>
<dbReference type="InterPro" id="IPR049071">
    <property type="entry name" value="MPI_cupin_dom"/>
</dbReference>
<accession>A0A2K4ZDS7</accession>
<dbReference type="Proteomes" id="UP000236311">
    <property type="component" value="Unassembled WGS sequence"/>
</dbReference>
<comment type="cofactor">
    <cofactor evidence="5">
        <name>Zn(2+)</name>
        <dbReference type="ChEBI" id="CHEBI:29105"/>
    </cofactor>
    <text evidence="5">Binds 1 zinc ion per subunit.</text>
</comment>
<dbReference type="CDD" id="cd07010">
    <property type="entry name" value="cupin_PMI_type_I_N_bac"/>
    <property type="match status" value="1"/>
</dbReference>
<dbReference type="SUPFAM" id="SSF51182">
    <property type="entry name" value="RmlC-like cupins"/>
    <property type="match status" value="1"/>
</dbReference>
<dbReference type="InterPro" id="IPR014628">
    <property type="entry name" value="Man6P_isomerase_Firm_short"/>
</dbReference>
<keyword evidence="1 5" id="KW-0479">Metal-binding</keyword>
<dbReference type="InterPro" id="IPR014710">
    <property type="entry name" value="RmlC-like_jellyroll"/>
</dbReference>
<dbReference type="GO" id="GO:0005975">
    <property type="term" value="P:carbohydrate metabolic process"/>
    <property type="evidence" value="ECO:0007669"/>
    <property type="project" value="InterPro"/>
</dbReference>
<dbReference type="PIRSF" id="PIRSF036894">
    <property type="entry name" value="PMI_Firm_short"/>
    <property type="match status" value="1"/>
</dbReference>
<feature type="domain" description="Phosphomannose isomerase type I catalytic" evidence="7">
    <location>
        <begin position="6"/>
        <end position="97"/>
    </location>
</feature>
<evidence type="ECO:0000256" key="1">
    <source>
        <dbReference type="ARBA" id="ARBA00022723"/>
    </source>
</evidence>
<dbReference type="EMBL" id="OFSM01000005">
    <property type="protein sequence ID" value="SOY28614.1"/>
    <property type="molecule type" value="Genomic_DNA"/>
</dbReference>
<gene>
    <name evidence="9" type="primary">yvyI</name>
    <name evidence="9" type="ORF">AMURIS_01324</name>
</gene>
<evidence type="ECO:0000256" key="3">
    <source>
        <dbReference type="ARBA" id="ARBA00029741"/>
    </source>
</evidence>
<feature type="domain" description="Mannose-6-phosphate isomerase cupin" evidence="8">
    <location>
        <begin position="235"/>
        <end position="304"/>
    </location>
</feature>
<keyword evidence="9" id="KW-0413">Isomerase</keyword>
<feature type="binding site" evidence="5">
    <location>
        <position position="109"/>
    </location>
    <ligand>
        <name>Zn(2+)</name>
        <dbReference type="ChEBI" id="CHEBI:29105"/>
    </ligand>
</feature>
<evidence type="ECO:0000313" key="10">
    <source>
        <dbReference type="Proteomes" id="UP000236311"/>
    </source>
</evidence>
<dbReference type="RefSeq" id="WP_103238687.1">
    <property type="nucleotide sequence ID" value="NZ_JANJZD010000005.1"/>
</dbReference>
<dbReference type="Pfam" id="PF20511">
    <property type="entry name" value="PMI_typeI_cat"/>
    <property type="match status" value="1"/>
</dbReference>
<reference evidence="9 10" key="1">
    <citation type="submission" date="2018-01" db="EMBL/GenBank/DDBJ databases">
        <authorList>
            <person name="Gaut B.S."/>
            <person name="Morton B.R."/>
            <person name="Clegg M.T."/>
            <person name="Duvall M.R."/>
        </authorList>
    </citation>
    <scope>NUCLEOTIDE SEQUENCE [LARGE SCALE GENOMIC DNA]</scope>
    <source>
        <strain evidence="9">GP69</strain>
    </source>
</reference>
<name>A0A2K4ZDS7_9FIRM</name>
<protein>
    <recommendedName>
        <fullName evidence="3">Phosphohexomutase</fullName>
    </recommendedName>
    <alternativeName>
        <fullName evidence="4">Phosphomannose isomerase</fullName>
    </alternativeName>
</protein>
<keyword evidence="10" id="KW-1185">Reference proteome</keyword>